<proteinExistence type="inferred from homology"/>
<name>A0A2Z4ABV6_9BACT</name>
<dbReference type="InterPro" id="IPR002347">
    <property type="entry name" value="SDR_fam"/>
</dbReference>
<keyword evidence="2" id="KW-0560">Oxidoreductase</keyword>
<dbReference type="EMBL" id="CP029803">
    <property type="protein sequence ID" value="AWT59529.1"/>
    <property type="molecule type" value="Genomic_DNA"/>
</dbReference>
<dbReference type="InterPro" id="IPR036291">
    <property type="entry name" value="NAD(P)-bd_dom_sf"/>
</dbReference>
<organism evidence="2 3">
    <name type="scientific">Candidatus Moanibacter tarae</name>
    <dbReference type="NCBI Taxonomy" id="2200854"/>
    <lineage>
        <taxon>Bacteria</taxon>
        <taxon>Pseudomonadati</taxon>
        <taxon>Verrucomicrobiota</taxon>
        <taxon>Opitutia</taxon>
        <taxon>Puniceicoccales</taxon>
        <taxon>Puniceicoccales incertae sedis</taxon>
        <taxon>Candidatus Moanibacter</taxon>
    </lineage>
</organism>
<dbReference type="InterPro" id="IPR020904">
    <property type="entry name" value="Sc_DH/Rdtase_CS"/>
</dbReference>
<dbReference type="InterPro" id="IPR050259">
    <property type="entry name" value="SDR"/>
</dbReference>
<dbReference type="PROSITE" id="PS00061">
    <property type="entry name" value="ADH_SHORT"/>
    <property type="match status" value="1"/>
</dbReference>
<sequence length="259" mass="27489">MKLQNKTAFITGATKGLGRAIALAFAKEGAHIAGTGRNEEELASLKTEVEGLGVRCATVRADLSKSGEVHRVWDVLVGELGDIHILLNNAGIGSSSNPRPVECYNDAFWEMLLYVNLTVPYLLCKKALPGMMERRHGRIIQISSISGKVGAFHGAAYSASKHGLLGLSRSLAVEVAAKGITVNAICPGPVKTLINDRRVAYDAQRLGKDLKEVERTSTPLGRRLVVAEVAPLAVYLASEDSAAMTGQALNIDGGILMTG</sequence>
<evidence type="ECO:0000256" key="1">
    <source>
        <dbReference type="ARBA" id="ARBA00006484"/>
    </source>
</evidence>
<dbReference type="FunFam" id="3.40.50.720:FF:000084">
    <property type="entry name" value="Short-chain dehydrogenase reductase"/>
    <property type="match status" value="1"/>
</dbReference>
<dbReference type="PANTHER" id="PTHR42879">
    <property type="entry name" value="3-OXOACYL-(ACYL-CARRIER-PROTEIN) REDUCTASE"/>
    <property type="match status" value="1"/>
</dbReference>
<dbReference type="CDD" id="cd05233">
    <property type="entry name" value="SDR_c"/>
    <property type="match status" value="1"/>
</dbReference>
<dbReference type="GO" id="GO:0003858">
    <property type="term" value="F:3-hydroxybutyrate dehydrogenase activity"/>
    <property type="evidence" value="ECO:0007669"/>
    <property type="project" value="UniProtKB-EC"/>
</dbReference>
<dbReference type="PANTHER" id="PTHR42879:SF2">
    <property type="entry name" value="3-OXOACYL-[ACYL-CARRIER-PROTEIN] REDUCTASE FABG"/>
    <property type="match status" value="1"/>
</dbReference>
<gene>
    <name evidence="2" type="primary">bdhA_1</name>
    <name evidence="2" type="ORF">DF168_00719</name>
</gene>
<dbReference type="Proteomes" id="UP000247465">
    <property type="component" value="Chromosome"/>
</dbReference>
<evidence type="ECO:0000313" key="2">
    <source>
        <dbReference type="EMBL" id="AWT59529.1"/>
    </source>
</evidence>
<accession>A0A2Z4ABV6</accession>
<dbReference type="KEGG" id="mtar:DF168_00719"/>
<dbReference type="Pfam" id="PF13561">
    <property type="entry name" value="adh_short_C2"/>
    <property type="match status" value="1"/>
</dbReference>
<dbReference type="Gene3D" id="3.40.50.720">
    <property type="entry name" value="NAD(P)-binding Rossmann-like Domain"/>
    <property type="match status" value="1"/>
</dbReference>
<dbReference type="GO" id="GO:0032787">
    <property type="term" value="P:monocarboxylic acid metabolic process"/>
    <property type="evidence" value="ECO:0007669"/>
    <property type="project" value="UniProtKB-ARBA"/>
</dbReference>
<dbReference type="PRINTS" id="PR00081">
    <property type="entry name" value="GDHRDH"/>
</dbReference>
<dbReference type="SUPFAM" id="SSF51735">
    <property type="entry name" value="NAD(P)-binding Rossmann-fold domains"/>
    <property type="match status" value="1"/>
</dbReference>
<protein>
    <submittedName>
        <fullName evidence="2">D-beta-hydroxybutyrate dehydrogenase</fullName>
        <ecNumber evidence="2">1.1.1.30</ecNumber>
    </submittedName>
</protein>
<comment type="similarity">
    <text evidence="1">Belongs to the short-chain dehydrogenases/reductases (SDR) family.</text>
</comment>
<dbReference type="PRINTS" id="PR00080">
    <property type="entry name" value="SDRFAMILY"/>
</dbReference>
<reference evidence="2 3" key="1">
    <citation type="submission" date="2018-06" db="EMBL/GenBank/DDBJ databases">
        <title>Draft Genome Sequence of a Novel Marine Bacterium Related to the Verrucomicrobia.</title>
        <authorList>
            <person name="Vosseberg J."/>
            <person name="Martijn J."/>
            <person name="Ettema T.J.G."/>
        </authorList>
    </citation>
    <scope>NUCLEOTIDE SEQUENCE [LARGE SCALE GENOMIC DNA]</scope>
    <source>
        <strain evidence="2">TARA_B100001123</strain>
    </source>
</reference>
<dbReference type="AlphaFoldDB" id="A0A2Z4ABV6"/>
<dbReference type="EC" id="1.1.1.30" evidence="2"/>
<evidence type="ECO:0000313" key="3">
    <source>
        <dbReference type="Proteomes" id="UP000247465"/>
    </source>
</evidence>